<proteinExistence type="predicted"/>
<dbReference type="RefSeq" id="WP_004330511.1">
    <property type="nucleotide sequence ID" value="NC_015501.1"/>
</dbReference>
<gene>
    <name evidence="3" type="ordered locus">Poras_0238</name>
</gene>
<dbReference type="GO" id="GO:0016491">
    <property type="term" value="F:oxidoreductase activity"/>
    <property type="evidence" value="ECO:0007669"/>
    <property type="project" value="InterPro"/>
</dbReference>
<dbReference type="Pfam" id="PF00578">
    <property type="entry name" value="AhpC-TSA"/>
    <property type="match status" value="1"/>
</dbReference>
<dbReference type="AlphaFoldDB" id="F4KM04"/>
<dbReference type="STRING" id="879243.Poras_0238"/>
<name>F4KM04_PORAD</name>
<evidence type="ECO:0000313" key="3">
    <source>
        <dbReference type="EMBL" id="AEE12192.1"/>
    </source>
</evidence>
<organism evidence="3 4">
    <name type="scientific">Porphyromonas asaccharolytica (strain ATCC 25260 / DSM 20707 / BCRC 10618 / CCUG 7834 / JCM 6326 / LMG 13178 / VPI 4198 / B440)</name>
    <name type="common">Bacteroides asaccharolyticus</name>
    <dbReference type="NCBI Taxonomy" id="879243"/>
    <lineage>
        <taxon>Bacteria</taxon>
        <taxon>Pseudomonadati</taxon>
        <taxon>Bacteroidota</taxon>
        <taxon>Bacteroidia</taxon>
        <taxon>Bacteroidales</taxon>
        <taxon>Porphyromonadaceae</taxon>
        <taxon>Porphyromonas</taxon>
    </lineage>
</organism>
<dbReference type="KEGG" id="pah:Poras_0238"/>
<dbReference type="InterPro" id="IPR013766">
    <property type="entry name" value="Thioredoxin_domain"/>
</dbReference>
<dbReference type="InterPro" id="IPR000866">
    <property type="entry name" value="AhpC/TSA"/>
</dbReference>
<dbReference type="OrthoDB" id="9794348at2"/>
<dbReference type="EMBL" id="CP002689">
    <property type="protein sequence ID" value="AEE12192.1"/>
    <property type="molecule type" value="Genomic_DNA"/>
</dbReference>
<keyword evidence="1" id="KW-0732">Signal</keyword>
<dbReference type="SUPFAM" id="SSF52833">
    <property type="entry name" value="Thioredoxin-like"/>
    <property type="match status" value="1"/>
</dbReference>
<dbReference type="eggNOG" id="COG0526">
    <property type="taxonomic scope" value="Bacteria"/>
</dbReference>
<dbReference type="HOGENOM" id="CLU_042529_11_2_10"/>
<dbReference type="PROSITE" id="PS51352">
    <property type="entry name" value="THIOREDOXIN_2"/>
    <property type="match status" value="1"/>
</dbReference>
<dbReference type="Gene3D" id="3.40.30.10">
    <property type="entry name" value="Glutaredoxin"/>
    <property type="match status" value="1"/>
</dbReference>
<protein>
    <submittedName>
        <fullName evidence="3">Alkyl hydroperoxide reductase/ Thiol specific antioxidant/ Mal allergen</fullName>
    </submittedName>
</protein>
<sequence>MKHLLTILLSLIVVTVAQAQLPQVELKDLQNNVVNTSELSNDGKPFIISFFATWCKPCLRELKAIHEEYVDWQEETGVKLIAVSIDEGQNADRVKPLVDALGFEYEVLLDPNGDFKRAMNVNMVPHVFVIDGKGRIAYAHSGYTEGGEQELIAKVRELLQTTEE</sequence>
<accession>F4KM04</accession>
<feature type="chain" id="PRO_5003315779" evidence="1">
    <location>
        <begin position="20"/>
        <end position="164"/>
    </location>
</feature>
<dbReference type="Proteomes" id="UP000006545">
    <property type="component" value="Chromosome"/>
</dbReference>
<dbReference type="InterPro" id="IPR036249">
    <property type="entry name" value="Thioredoxin-like_sf"/>
</dbReference>
<keyword evidence="4" id="KW-1185">Reference proteome</keyword>
<dbReference type="InterPro" id="IPR050553">
    <property type="entry name" value="Thioredoxin_ResA/DsbE_sf"/>
</dbReference>
<dbReference type="CDD" id="cd02966">
    <property type="entry name" value="TlpA_like_family"/>
    <property type="match status" value="1"/>
</dbReference>
<evidence type="ECO:0000259" key="2">
    <source>
        <dbReference type="PROSITE" id="PS51352"/>
    </source>
</evidence>
<feature type="domain" description="Thioredoxin" evidence="2">
    <location>
        <begin position="15"/>
        <end position="160"/>
    </location>
</feature>
<feature type="signal peptide" evidence="1">
    <location>
        <begin position="1"/>
        <end position="19"/>
    </location>
</feature>
<dbReference type="PANTHER" id="PTHR42852">
    <property type="entry name" value="THIOL:DISULFIDE INTERCHANGE PROTEIN DSBE"/>
    <property type="match status" value="1"/>
</dbReference>
<dbReference type="GO" id="GO:0016209">
    <property type="term" value="F:antioxidant activity"/>
    <property type="evidence" value="ECO:0007669"/>
    <property type="project" value="InterPro"/>
</dbReference>
<reference evidence="4" key="1">
    <citation type="submission" date="2011-04" db="EMBL/GenBank/DDBJ databases">
        <title>The complete genome of Porphyromonas asaccharolytica DSM 20707.</title>
        <authorList>
            <person name="Lucas S."/>
            <person name="Han J."/>
            <person name="Lapidus A."/>
            <person name="Bruce D."/>
            <person name="Goodwin L."/>
            <person name="Pitluck S."/>
            <person name="Peters L."/>
            <person name="Kyrpides N."/>
            <person name="Mavromatis K."/>
            <person name="Ivanova N."/>
            <person name="Ovchinnikova G."/>
            <person name="Pagani I."/>
            <person name="Lu M."/>
            <person name="Detter J.C."/>
            <person name="Tapia R."/>
            <person name="Han C."/>
            <person name="Land M."/>
            <person name="Hauser L."/>
            <person name="Markowitz V."/>
            <person name="Cheng J.-F."/>
            <person name="Hugenholtz P."/>
            <person name="Woyke T."/>
            <person name="Wu D."/>
            <person name="Gronow S."/>
            <person name="Wellnitz S."/>
            <person name="Brambilla E."/>
            <person name="Klenk H.-P."/>
            <person name="Eisen J.A."/>
        </authorList>
    </citation>
    <scope>NUCLEOTIDE SEQUENCE [LARGE SCALE GENOMIC DNA]</scope>
    <source>
        <strain evidence="4">ATCC 25260 / DSM 20707 / VPI 4198</strain>
    </source>
</reference>
<evidence type="ECO:0000256" key="1">
    <source>
        <dbReference type="SAM" id="SignalP"/>
    </source>
</evidence>
<evidence type="ECO:0000313" key="4">
    <source>
        <dbReference type="Proteomes" id="UP000006545"/>
    </source>
</evidence>
<dbReference type="PANTHER" id="PTHR42852:SF17">
    <property type="entry name" value="THIOREDOXIN-LIKE PROTEIN HI_1115"/>
    <property type="match status" value="1"/>
</dbReference>